<accession>A0A841Q206</accession>
<evidence type="ECO:0000259" key="10">
    <source>
        <dbReference type="Pfam" id="PF02771"/>
    </source>
</evidence>
<comment type="subunit">
    <text evidence="3">Homodimer.</text>
</comment>
<comment type="caution">
    <text evidence="11">The sequence shown here is derived from an EMBL/GenBank/DDBJ whole genome shotgun (WGS) entry which is preliminary data.</text>
</comment>
<dbReference type="SUPFAM" id="SSF56645">
    <property type="entry name" value="Acyl-CoA dehydrogenase NM domain-like"/>
    <property type="match status" value="1"/>
</dbReference>
<dbReference type="RefSeq" id="WP_184404205.1">
    <property type="nucleotide sequence ID" value="NZ_JACHHJ010000003.1"/>
</dbReference>
<dbReference type="EMBL" id="JACHHJ010000003">
    <property type="protein sequence ID" value="MBB6450158.1"/>
    <property type="molecule type" value="Genomic_DNA"/>
</dbReference>
<feature type="domain" description="Acyl-CoA dehydrogenase/oxidase N-terminal" evidence="10">
    <location>
        <begin position="7"/>
        <end position="130"/>
    </location>
</feature>
<keyword evidence="6 7" id="KW-0560">Oxidoreductase</keyword>
<dbReference type="EC" id="1.3.8.7" evidence="11"/>
<dbReference type="Gene3D" id="1.10.540.10">
    <property type="entry name" value="Acyl-CoA dehydrogenase/oxidase, N-terminal domain"/>
    <property type="match status" value="1"/>
</dbReference>
<evidence type="ECO:0000256" key="4">
    <source>
        <dbReference type="ARBA" id="ARBA00022630"/>
    </source>
</evidence>
<evidence type="ECO:0000256" key="7">
    <source>
        <dbReference type="RuleBase" id="RU362125"/>
    </source>
</evidence>
<dbReference type="InterPro" id="IPR046373">
    <property type="entry name" value="Acyl-CoA_Oxase/DH_mid-dom_sf"/>
</dbReference>
<dbReference type="Pfam" id="PF00441">
    <property type="entry name" value="Acyl-CoA_dh_1"/>
    <property type="match status" value="1"/>
</dbReference>
<dbReference type="InterPro" id="IPR013786">
    <property type="entry name" value="AcylCoA_DH/ox_N"/>
</dbReference>
<name>A0A841Q206_9BACL</name>
<dbReference type="Gene3D" id="2.40.110.10">
    <property type="entry name" value="Butyryl-CoA Dehydrogenase, subunit A, domain 2"/>
    <property type="match status" value="1"/>
</dbReference>
<comment type="cofactor">
    <cofactor evidence="1 7">
        <name>FAD</name>
        <dbReference type="ChEBI" id="CHEBI:57692"/>
    </cofactor>
</comment>
<dbReference type="PANTHER" id="PTHR48083">
    <property type="entry name" value="MEDIUM-CHAIN SPECIFIC ACYL-COA DEHYDROGENASE, MITOCHONDRIAL-RELATED"/>
    <property type="match status" value="1"/>
</dbReference>
<dbReference type="Proteomes" id="UP000568839">
    <property type="component" value="Unassembled WGS sequence"/>
</dbReference>
<dbReference type="InterPro" id="IPR009100">
    <property type="entry name" value="AcylCoA_DH/oxidase_NM_dom_sf"/>
</dbReference>
<reference evidence="11 12" key="1">
    <citation type="submission" date="2020-08" db="EMBL/GenBank/DDBJ databases">
        <title>Genomic Encyclopedia of Type Strains, Phase IV (KMG-IV): sequencing the most valuable type-strain genomes for metagenomic binning, comparative biology and taxonomic classification.</title>
        <authorList>
            <person name="Goeker M."/>
        </authorList>
    </citation>
    <scope>NUCLEOTIDE SEQUENCE [LARGE SCALE GENOMIC DNA]</scope>
    <source>
        <strain evidence="11 12">DSM 21769</strain>
    </source>
</reference>
<dbReference type="PANTHER" id="PTHR48083:SF13">
    <property type="entry name" value="ACYL-COA DEHYDROGENASE FAMILY MEMBER 11"/>
    <property type="match status" value="1"/>
</dbReference>
<dbReference type="SUPFAM" id="SSF47203">
    <property type="entry name" value="Acyl-CoA dehydrogenase C-terminal domain-like"/>
    <property type="match status" value="1"/>
</dbReference>
<keyword evidence="12" id="KW-1185">Reference proteome</keyword>
<dbReference type="Gene3D" id="1.20.140.10">
    <property type="entry name" value="Butyryl-CoA Dehydrogenase, subunit A, domain 3"/>
    <property type="match status" value="1"/>
</dbReference>
<evidence type="ECO:0000256" key="3">
    <source>
        <dbReference type="ARBA" id="ARBA00011738"/>
    </source>
</evidence>
<dbReference type="InterPro" id="IPR006091">
    <property type="entry name" value="Acyl-CoA_Oxase/DH_mid-dom"/>
</dbReference>
<keyword evidence="4 7" id="KW-0285">Flavoprotein</keyword>
<protein>
    <submittedName>
        <fullName evidence="11">Acyl-CoA dehydrogenase</fullName>
        <ecNumber evidence="11">1.3.8.7</ecNumber>
    </submittedName>
</protein>
<dbReference type="InterPro" id="IPR009075">
    <property type="entry name" value="AcylCo_DH/oxidase_C"/>
</dbReference>
<dbReference type="GO" id="GO:0050660">
    <property type="term" value="F:flavin adenine dinucleotide binding"/>
    <property type="evidence" value="ECO:0007669"/>
    <property type="project" value="InterPro"/>
</dbReference>
<dbReference type="GO" id="GO:0070991">
    <property type="term" value="F:medium-chain fatty acyl-CoA dehydrogenase activity"/>
    <property type="evidence" value="ECO:0007669"/>
    <property type="project" value="UniProtKB-EC"/>
</dbReference>
<dbReference type="GO" id="GO:0005737">
    <property type="term" value="C:cytoplasm"/>
    <property type="evidence" value="ECO:0007669"/>
    <property type="project" value="TreeGrafter"/>
</dbReference>
<dbReference type="Pfam" id="PF02770">
    <property type="entry name" value="Acyl-CoA_dh_M"/>
    <property type="match status" value="1"/>
</dbReference>
<evidence type="ECO:0000256" key="2">
    <source>
        <dbReference type="ARBA" id="ARBA00009347"/>
    </source>
</evidence>
<comment type="similarity">
    <text evidence="2 7">Belongs to the acyl-CoA dehydrogenase family.</text>
</comment>
<dbReference type="FunFam" id="1.20.140.10:FF:000018">
    <property type="entry name" value="Acyl-CoA dehydrogenase family member 10"/>
    <property type="match status" value="1"/>
</dbReference>
<evidence type="ECO:0000256" key="5">
    <source>
        <dbReference type="ARBA" id="ARBA00022827"/>
    </source>
</evidence>
<dbReference type="FunFam" id="2.40.110.10:FF:000002">
    <property type="entry name" value="Acyl-CoA dehydrogenase fadE12"/>
    <property type="match status" value="1"/>
</dbReference>
<sequence length="410" mass="45958">MEFAYSEKVQQLQAQLHRFMEEHIYPNEKLYEEQLNEQGSRWSGVPPIMEELKAKAKEEGLWNLFLPDSHYGAGLTNVEYAPLCEIMGRSLIAPEVFNCSAPDTGNMEVLVRYGTEEQKEQWLKPLLEGEIRSCFSMTEPDVASSDATNIQARIERDGDEYLINGHKWWSSGAGDPRCEVAIVMGKTDPDAHRHEQQAMILVPLNTPGVKIERMLPVFGYDHAPHGHAEITFENVRVPKENMLLGEGKGFTIAQGRLGPGRIHHCMRLIGAAERALEEMCKRVQTRETFGKLVARQGVVGEWIADSRIDIDQARLLTMKAAYMMDTVGNKEAKSEIAMIKVVAPSMALRVIDRAIQAFGGAGVANDFPLAAQWANARTLRLADGPDEVHRAQIAKLELRKHQESENSVMK</sequence>
<dbReference type="InterPro" id="IPR037069">
    <property type="entry name" value="AcylCoA_DH/ox_N_sf"/>
</dbReference>
<dbReference type="GO" id="GO:0033539">
    <property type="term" value="P:fatty acid beta-oxidation using acyl-CoA dehydrogenase"/>
    <property type="evidence" value="ECO:0007669"/>
    <property type="project" value="TreeGrafter"/>
</dbReference>
<evidence type="ECO:0000313" key="11">
    <source>
        <dbReference type="EMBL" id="MBB6450158.1"/>
    </source>
</evidence>
<proteinExistence type="inferred from homology"/>
<evidence type="ECO:0000259" key="8">
    <source>
        <dbReference type="Pfam" id="PF00441"/>
    </source>
</evidence>
<dbReference type="CDD" id="cd01155">
    <property type="entry name" value="ACAD_FadE2"/>
    <property type="match status" value="1"/>
</dbReference>
<feature type="domain" description="Acyl-CoA oxidase/dehydrogenase middle" evidence="9">
    <location>
        <begin position="134"/>
        <end position="235"/>
    </location>
</feature>
<dbReference type="InterPro" id="IPR050741">
    <property type="entry name" value="Acyl-CoA_dehydrogenase"/>
</dbReference>
<evidence type="ECO:0000256" key="6">
    <source>
        <dbReference type="ARBA" id="ARBA00023002"/>
    </source>
</evidence>
<organism evidence="11 12">
    <name type="scientific">Geomicrobium halophilum</name>
    <dbReference type="NCBI Taxonomy" id="549000"/>
    <lineage>
        <taxon>Bacteria</taxon>
        <taxon>Bacillati</taxon>
        <taxon>Bacillota</taxon>
        <taxon>Bacilli</taxon>
        <taxon>Bacillales</taxon>
        <taxon>Geomicrobium</taxon>
    </lineage>
</organism>
<dbReference type="Pfam" id="PF02771">
    <property type="entry name" value="Acyl-CoA_dh_N"/>
    <property type="match status" value="1"/>
</dbReference>
<dbReference type="InterPro" id="IPR036250">
    <property type="entry name" value="AcylCo_DH-like_C"/>
</dbReference>
<feature type="domain" description="Acyl-CoA dehydrogenase/oxidase C-terminal" evidence="8">
    <location>
        <begin position="247"/>
        <end position="395"/>
    </location>
</feature>
<evidence type="ECO:0000313" key="12">
    <source>
        <dbReference type="Proteomes" id="UP000568839"/>
    </source>
</evidence>
<keyword evidence="5 7" id="KW-0274">FAD</keyword>
<dbReference type="AlphaFoldDB" id="A0A841Q206"/>
<gene>
    <name evidence="11" type="ORF">HNR44_002141</name>
</gene>
<evidence type="ECO:0000259" key="9">
    <source>
        <dbReference type="Pfam" id="PF02770"/>
    </source>
</evidence>
<evidence type="ECO:0000256" key="1">
    <source>
        <dbReference type="ARBA" id="ARBA00001974"/>
    </source>
</evidence>